<dbReference type="EMBL" id="RKHQ01000001">
    <property type="protein sequence ID" value="ROR97826.1"/>
    <property type="molecule type" value="Genomic_DNA"/>
</dbReference>
<proteinExistence type="predicted"/>
<reference evidence="2 3" key="1">
    <citation type="submission" date="2018-11" db="EMBL/GenBank/DDBJ databases">
        <title>Sequencing the genomes of 1000 actinobacteria strains.</title>
        <authorList>
            <person name="Klenk H.-P."/>
        </authorList>
    </citation>
    <scope>NUCLEOTIDE SEQUENCE [LARGE SCALE GENOMIC DNA]</scope>
    <source>
        <strain evidence="2 3">DSM 13521</strain>
    </source>
</reference>
<sequence>MSGEQYAHCLDCPATFADRAEMNAHLSSTFGDGPSSHRARVDNPTEAEQRQSRASMAVSDALDRAVESLDREVEYGRVTAEDIRDALCHYDLSDEWDAWMRENTPAPEPTPEPTGPQPIDGDTPFDLEGLNA</sequence>
<gene>
    <name evidence="2" type="ORF">EDD28_2435</name>
</gene>
<feature type="compositionally biased region" description="Basic and acidic residues" evidence="1">
    <location>
        <begin position="39"/>
        <end position="51"/>
    </location>
</feature>
<organism evidence="2 3">
    <name type="scientific">Salana multivorans</name>
    <dbReference type="NCBI Taxonomy" id="120377"/>
    <lineage>
        <taxon>Bacteria</taxon>
        <taxon>Bacillati</taxon>
        <taxon>Actinomycetota</taxon>
        <taxon>Actinomycetes</taxon>
        <taxon>Micrococcales</taxon>
        <taxon>Beutenbergiaceae</taxon>
        <taxon>Salana</taxon>
    </lineage>
</organism>
<evidence type="ECO:0008006" key="4">
    <source>
        <dbReference type="Google" id="ProtNLM"/>
    </source>
</evidence>
<feature type="compositionally biased region" description="Pro residues" evidence="1">
    <location>
        <begin position="106"/>
        <end position="116"/>
    </location>
</feature>
<feature type="region of interest" description="Disordered" evidence="1">
    <location>
        <begin position="26"/>
        <end position="59"/>
    </location>
</feature>
<comment type="caution">
    <text evidence="2">The sequence shown here is derived from an EMBL/GenBank/DDBJ whole genome shotgun (WGS) entry which is preliminary data.</text>
</comment>
<evidence type="ECO:0000256" key="1">
    <source>
        <dbReference type="SAM" id="MobiDB-lite"/>
    </source>
</evidence>
<dbReference type="RefSeq" id="WP_123739812.1">
    <property type="nucleotide sequence ID" value="NZ_RKHQ01000001.1"/>
</dbReference>
<dbReference type="AlphaFoldDB" id="A0A3N2DDH8"/>
<keyword evidence="3" id="KW-1185">Reference proteome</keyword>
<evidence type="ECO:0000313" key="3">
    <source>
        <dbReference type="Proteomes" id="UP000275356"/>
    </source>
</evidence>
<protein>
    <recommendedName>
        <fullName evidence="4">C2H2-type domain-containing protein</fullName>
    </recommendedName>
</protein>
<dbReference type="Proteomes" id="UP000275356">
    <property type="component" value="Unassembled WGS sequence"/>
</dbReference>
<accession>A0A3N2DDH8</accession>
<feature type="region of interest" description="Disordered" evidence="1">
    <location>
        <begin position="99"/>
        <end position="132"/>
    </location>
</feature>
<evidence type="ECO:0000313" key="2">
    <source>
        <dbReference type="EMBL" id="ROR97826.1"/>
    </source>
</evidence>
<name>A0A3N2DDH8_9MICO</name>